<dbReference type="InterPro" id="IPR006179">
    <property type="entry name" value="5_nucleotidase/apyrase"/>
</dbReference>
<dbReference type="PRINTS" id="PR01607">
    <property type="entry name" value="APYRASEFAMLY"/>
</dbReference>
<keyword evidence="1" id="KW-0732">Signal</keyword>
<dbReference type="SUPFAM" id="SSF55816">
    <property type="entry name" value="5'-nucleotidase (syn. UDP-sugar hydrolase), C-terminal domain"/>
    <property type="match status" value="1"/>
</dbReference>
<dbReference type="PANTHER" id="PTHR11575">
    <property type="entry name" value="5'-NUCLEOTIDASE-RELATED"/>
    <property type="match status" value="1"/>
</dbReference>
<protein>
    <submittedName>
        <fullName evidence="5">Bifunctional metallophosphatase/5'-nucleotidase</fullName>
    </submittedName>
</protein>
<evidence type="ECO:0000256" key="1">
    <source>
        <dbReference type="ARBA" id="ARBA00022729"/>
    </source>
</evidence>
<feature type="domain" description="5'-Nucleotidase C-terminal" evidence="4">
    <location>
        <begin position="419"/>
        <end position="579"/>
    </location>
</feature>
<dbReference type="AlphaFoldDB" id="A0A2N7CFK6"/>
<dbReference type="Gene3D" id="3.60.21.10">
    <property type="match status" value="1"/>
</dbReference>
<dbReference type="PANTHER" id="PTHR11575:SF24">
    <property type="entry name" value="5'-NUCLEOTIDASE"/>
    <property type="match status" value="1"/>
</dbReference>
<dbReference type="GO" id="GO:0008768">
    <property type="term" value="F:UDP-sugar diphosphatase activity"/>
    <property type="evidence" value="ECO:0007669"/>
    <property type="project" value="TreeGrafter"/>
</dbReference>
<evidence type="ECO:0000313" key="5">
    <source>
        <dbReference type="EMBL" id="PMF22329.1"/>
    </source>
</evidence>
<dbReference type="GO" id="GO:0000166">
    <property type="term" value="F:nucleotide binding"/>
    <property type="evidence" value="ECO:0007669"/>
    <property type="project" value="UniProtKB-KW"/>
</dbReference>
<dbReference type="InterPro" id="IPR029052">
    <property type="entry name" value="Metallo-depent_PP-like"/>
</dbReference>
<evidence type="ECO:0000259" key="3">
    <source>
        <dbReference type="Pfam" id="PF00149"/>
    </source>
</evidence>
<organism evidence="5 6">
    <name type="scientific">Vibrio splendidus</name>
    <dbReference type="NCBI Taxonomy" id="29497"/>
    <lineage>
        <taxon>Bacteria</taxon>
        <taxon>Pseudomonadati</taxon>
        <taxon>Pseudomonadota</taxon>
        <taxon>Gammaproteobacteria</taxon>
        <taxon>Vibrionales</taxon>
        <taxon>Vibrionaceae</taxon>
        <taxon>Vibrio</taxon>
    </lineage>
</organism>
<evidence type="ECO:0000256" key="2">
    <source>
        <dbReference type="RuleBase" id="RU362119"/>
    </source>
</evidence>
<dbReference type="Pfam" id="PF02872">
    <property type="entry name" value="5_nucleotid_C"/>
    <property type="match status" value="1"/>
</dbReference>
<dbReference type="RefSeq" id="WP_102482337.1">
    <property type="nucleotide sequence ID" value="NZ_MCSW01000162.1"/>
</dbReference>
<dbReference type="Pfam" id="PF00149">
    <property type="entry name" value="Metallophos"/>
    <property type="match status" value="1"/>
</dbReference>
<reference evidence="6" key="1">
    <citation type="submission" date="2016-07" db="EMBL/GenBank/DDBJ databases">
        <title>Nontailed viruses are major unrecognized killers of bacteria in the ocean.</title>
        <authorList>
            <person name="Kauffman K."/>
            <person name="Hussain F."/>
            <person name="Yang J."/>
            <person name="Arevalo P."/>
            <person name="Brown J."/>
            <person name="Cutler M."/>
            <person name="Kelly L."/>
            <person name="Polz M.F."/>
        </authorList>
    </citation>
    <scope>NUCLEOTIDE SEQUENCE [LARGE SCALE GENOMIC DNA]</scope>
    <source>
        <strain evidence="6">10N.286.54.F3</strain>
    </source>
</reference>
<keyword evidence="2" id="KW-0547">Nucleotide-binding</keyword>
<comment type="caution">
    <text evidence="5">The sequence shown here is derived from an EMBL/GenBank/DDBJ whole genome shotgun (WGS) entry which is preliminary data.</text>
</comment>
<dbReference type="Gene3D" id="3.90.780.10">
    <property type="entry name" value="5'-Nucleotidase, C-terminal domain"/>
    <property type="match status" value="1"/>
</dbReference>
<dbReference type="GO" id="GO:0008253">
    <property type="term" value="F:5'-nucleotidase activity"/>
    <property type="evidence" value="ECO:0007669"/>
    <property type="project" value="TreeGrafter"/>
</dbReference>
<dbReference type="PROSITE" id="PS51257">
    <property type="entry name" value="PROKAR_LIPOPROTEIN"/>
    <property type="match status" value="1"/>
</dbReference>
<sequence length="664" mass="71449">MNFTKSLLVLSIGVAMVGCGSDNNDDIIAPDMTLRIAHVNDTHSNFDPVKSSFTMGTDGKKVYNEFGGYPRLLKAADDIKADAKADKEPLLFLHGGDAWQGTAYFKLNEGAANADLLSRMGLDAMVLGNHEFDLDTDKLASFINTVSFPVLANNMDASKDQSLSNVDNLFPYQLFAFEGSEKRAIPSVSDASDDEKVVAVIGVVLGDMPTIATGTGDVTFSDQITATQATINDLKTKGVNKIIVLSHIGNAADKELAANTTGIDIIVGGHSHTLLGDFTDLDQGNNGIYAEMIPQKDKTQNTCVVQAGQYAEAIGDVDVSFDINGNLMSCVGNNTLLSNDEFYHDSHREHQMISTDKDDVTSFIDNNEKITTKEEDIDLRTRIDATYKPALEAAYGDVVAAAPTEISHERRPGDAGTDKHGSDVAPMIAQGMIYWANQPSVTAVTGKNVQIGLVGAGGVRTDIASGDFREGNATLELLPFSNYLSILTVKGEVIRDLIDSTIEPTLVEGAHAGKFPYVSGMRYTFTEDVKGVSGTVTALEVNTGTEENPVWTTMSDATNYTVIVNNYNASGSDGWNALGDAQLTSTDRQDIVISGDSFKTYKVNNLTYDGNTKKYSVNYDGGIKPCADGSGEKCNTDAESFISWAEHKKVLEPLGFETTTMEYK</sequence>
<dbReference type="GO" id="GO:0009166">
    <property type="term" value="P:nucleotide catabolic process"/>
    <property type="evidence" value="ECO:0007669"/>
    <property type="project" value="InterPro"/>
</dbReference>
<keyword evidence="2" id="KW-0378">Hydrolase</keyword>
<dbReference type="GO" id="GO:0030288">
    <property type="term" value="C:outer membrane-bounded periplasmic space"/>
    <property type="evidence" value="ECO:0007669"/>
    <property type="project" value="TreeGrafter"/>
</dbReference>
<dbReference type="InterPro" id="IPR004843">
    <property type="entry name" value="Calcineurin-like_PHP"/>
</dbReference>
<evidence type="ECO:0000259" key="4">
    <source>
        <dbReference type="Pfam" id="PF02872"/>
    </source>
</evidence>
<dbReference type="SUPFAM" id="SSF56300">
    <property type="entry name" value="Metallo-dependent phosphatases"/>
    <property type="match status" value="1"/>
</dbReference>
<dbReference type="InterPro" id="IPR036907">
    <property type="entry name" value="5'-Nucleotdase_C_sf"/>
</dbReference>
<dbReference type="InterPro" id="IPR008334">
    <property type="entry name" value="5'-Nucleotdase_C"/>
</dbReference>
<gene>
    <name evidence="5" type="ORF">BCV19_07050</name>
</gene>
<name>A0A2N7CFK6_VIBSP</name>
<proteinExistence type="inferred from homology"/>
<dbReference type="Proteomes" id="UP000235405">
    <property type="component" value="Unassembled WGS sequence"/>
</dbReference>
<evidence type="ECO:0000313" key="6">
    <source>
        <dbReference type="Proteomes" id="UP000235405"/>
    </source>
</evidence>
<dbReference type="EMBL" id="MCSW01000162">
    <property type="protein sequence ID" value="PMF22329.1"/>
    <property type="molecule type" value="Genomic_DNA"/>
</dbReference>
<feature type="domain" description="Calcineurin-like phosphoesterase" evidence="3">
    <location>
        <begin position="34"/>
        <end position="273"/>
    </location>
</feature>
<accession>A0A2N7CFK6</accession>
<comment type="similarity">
    <text evidence="2">Belongs to the 5'-nucleotidase family.</text>
</comment>